<organism evidence="1">
    <name type="scientific">Oceaniferula spumae</name>
    <dbReference type="NCBI Taxonomy" id="2979115"/>
    <lineage>
        <taxon>Bacteria</taxon>
        <taxon>Pseudomonadati</taxon>
        <taxon>Verrucomicrobiota</taxon>
        <taxon>Verrucomicrobiia</taxon>
        <taxon>Verrucomicrobiales</taxon>
        <taxon>Verrucomicrobiaceae</taxon>
        <taxon>Oceaniferula</taxon>
    </lineage>
</organism>
<sequence>MLIEHKKEPLYWGGLDLGLFGLEKDWYGKPLDTPAAFGLGIDHGSLWFVATHRKPALIHPQARPSQFTPELWKYDVAEFFLSHPASGRYLEFNLAANGAWWSAEFTAPRVRAQEEDLPVPGVKGYGELSPDGSWLAAASIPLDVLKARFDFGPETRMNVTFIVNSPEQQFLTAAPAPEGEPDFHRPDLFQQVRILDGGLSFDHEPLEGGAESNGGN</sequence>
<dbReference type="SUPFAM" id="SSF49344">
    <property type="entry name" value="CBD9-like"/>
    <property type="match status" value="1"/>
</dbReference>
<name>A0AAT9FNL2_9BACT</name>
<proteinExistence type="predicted"/>
<dbReference type="KEGG" id="osu:NT6N_25420"/>
<accession>A0AAT9FNL2</accession>
<protein>
    <submittedName>
        <fullName evidence="1">Uncharacterized protein</fullName>
    </submittedName>
</protein>
<dbReference type="EMBL" id="AP026866">
    <property type="protein sequence ID" value="BDS07502.1"/>
    <property type="molecule type" value="Genomic_DNA"/>
</dbReference>
<evidence type="ECO:0000313" key="1">
    <source>
        <dbReference type="EMBL" id="BDS07502.1"/>
    </source>
</evidence>
<reference evidence="1" key="1">
    <citation type="submission" date="2024-07" db="EMBL/GenBank/DDBJ databases">
        <title>Complete genome sequence of Verrucomicrobiaceae bacterium NT6N.</title>
        <authorList>
            <person name="Huang C."/>
            <person name="Takami H."/>
            <person name="Hamasaki K."/>
        </authorList>
    </citation>
    <scope>NUCLEOTIDE SEQUENCE</scope>
    <source>
        <strain evidence="1">NT6N</strain>
    </source>
</reference>
<gene>
    <name evidence="1" type="ORF">NT6N_25420</name>
</gene>
<dbReference type="AlphaFoldDB" id="A0AAT9FNL2"/>
<dbReference type="Gene3D" id="2.60.40.1190">
    <property type="match status" value="1"/>
</dbReference>